<dbReference type="InterPro" id="IPR052714">
    <property type="entry name" value="MFS_Exporter"/>
</dbReference>
<organism evidence="8 9">
    <name type="scientific">Alkalicella caledoniensis</name>
    <dbReference type="NCBI Taxonomy" id="2731377"/>
    <lineage>
        <taxon>Bacteria</taxon>
        <taxon>Bacillati</taxon>
        <taxon>Bacillota</taxon>
        <taxon>Clostridia</taxon>
        <taxon>Eubacteriales</taxon>
        <taxon>Proteinivoracaceae</taxon>
        <taxon>Alkalicella</taxon>
    </lineage>
</organism>
<dbReference type="InterPro" id="IPR036259">
    <property type="entry name" value="MFS_trans_sf"/>
</dbReference>
<keyword evidence="3 6" id="KW-0812">Transmembrane</keyword>
<dbReference type="SUPFAM" id="SSF103473">
    <property type="entry name" value="MFS general substrate transporter"/>
    <property type="match status" value="1"/>
</dbReference>
<evidence type="ECO:0000313" key="9">
    <source>
        <dbReference type="Proteomes" id="UP000516160"/>
    </source>
</evidence>
<keyword evidence="5 6" id="KW-0472">Membrane</keyword>
<dbReference type="PANTHER" id="PTHR23531">
    <property type="entry name" value="QUINOLENE RESISTANCE PROTEIN NORA"/>
    <property type="match status" value="1"/>
</dbReference>
<feature type="transmembrane region" description="Helical" evidence="6">
    <location>
        <begin position="361"/>
        <end position="380"/>
    </location>
</feature>
<feature type="transmembrane region" description="Helical" evidence="6">
    <location>
        <begin position="300"/>
        <end position="318"/>
    </location>
</feature>
<dbReference type="CDD" id="cd17489">
    <property type="entry name" value="MFS_YfcJ_like"/>
    <property type="match status" value="1"/>
</dbReference>
<evidence type="ECO:0000259" key="7">
    <source>
        <dbReference type="PROSITE" id="PS50850"/>
    </source>
</evidence>
<proteinExistence type="predicted"/>
<keyword evidence="2" id="KW-0813">Transport</keyword>
<sequence>MNSNIIQNSELGMQNSKSNLWTKHYINTLIVSLIIFIPNIILVNVLPLFTLSIGGNNTTAGLLTSILTLSALICRPIFGKMLDSKGRRIVLIIGLSLFSFSTISLLAATNIFSLLALRFFQGIGLSGFSTALGTILSDVVPKERLSEGVGYFGISQTLATAIGPNLGLYLYINHGYQATYIVAFGISLFSIIFASFITYEKKTKNTADNNHKDMAVVSETAATTHVSQNKGFIEKSSIRPCIVLLLAVLPISSVFSFMPLFAVERGINNIGLFFTVFSISMVVAKLINGKAADRFGYSRIFFPAIIMMFMLFITLAYANSLPMVLLGAIFYGLGFGTVQPILNTIVIKLSPPERKGAANATYYATLDLSFGIGSFLWGVVSQIAGFTTVFLACALFVSLSAMAYYFVLHRDLVKNQSMQAA</sequence>
<dbReference type="InterPro" id="IPR020846">
    <property type="entry name" value="MFS_dom"/>
</dbReference>
<feature type="transmembrane region" description="Helical" evidence="6">
    <location>
        <begin position="324"/>
        <end position="349"/>
    </location>
</feature>
<dbReference type="KEGG" id="acae:HYG86_11865"/>
<keyword evidence="9" id="KW-1185">Reference proteome</keyword>
<feature type="transmembrane region" description="Helical" evidence="6">
    <location>
        <begin position="178"/>
        <end position="199"/>
    </location>
</feature>
<feature type="transmembrane region" description="Helical" evidence="6">
    <location>
        <begin position="269"/>
        <end position="288"/>
    </location>
</feature>
<dbReference type="EMBL" id="CP058559">
    <property type="protein sequence ID" value="QNO15411.1"/>
    <property type="molecule type" value="Genomic_DNA"/>
</dbReference>
<evidence type="ECO:0000256" key="3">
    <source>
        <dbReference type="ARBA" id="ARBA00022692"/>
    </source>
</evidence>
<feature type="transmembrane region" description="Helical" evidence="6">
    <location>
        <begin position="90"/>
        <end position="113"/>
    </location>
</feature>
<evidence type="ECO:0000313" key="8">
    <source>
        <dbReference type="EMBL" id="QNO15411.1"/>
    </source>
</evidence>
<name>A0A7G9W9P9_ALKCA</name>
<evidence type="ECO:0000256" key="2">
    <source>
        <dbReference type="ARBA" id="ARBA00022448"/>
    </source>
</evidence>
<dbReference type="RefSeq" id="WP_213165775.1">
    <property type="nucleotide sequence ID" value="NZ_CP058559.1"/>
</dbReference>
<accession>A0A7G9W9P9</accession>
<dbReference type="PROSITE" id="PS50850">
    <property type="entry name" value="MFS"/>
    <property type="match status" value="1"/>
</dbReference>
<dbReference type="GO" id="GO:0005886">
    <property type="term" value="C:plasma membrane"/>
    <property type="evidence" value="ECO:0007669"/>
    <property type="project" value="UniProtKB-SubCell"/>
</dbReference>
<protein>
    <submittedName>
        <fullName evidence="8">MFS transporter</fullName>
    </submittedName>
</protein>
<evidence type="ECO:0000256" key="6">
    <source>
        <dbReference type="SAM" id="Phobius"/>
    </source>
</evidence>
<dbReference type="AlphaFoldDB" id="A0A7G9W9P9"/>
<feature type="transmembrane region" description="Helical" evidence="6">
    <location>
        <begin position="386"/>
        <end position="408"/>
    </location>
</feature>
<feature type="transmembrane region" description="Helical" evidence="6">
    <location>
        <begin position="119"/>
        <end position="137"/>
    </location>
</feature>
<evidence type="ECO:0000256" key="5">
    <source>
        <dbReference type="ARBA" id="ARBA00023136"/>
    </source>
</evidence>
<dbReference type="Gene3D" id="1.20.1250.20">
    <property type="entry name" value="MFS general substrate transporter like domains"/>
    <property type="match status" value="1"/>
</dbReference>
<evidence type="ECO:0000256" key="1">
    <source>
        <dbReference type="ARBA" id="ARBA00004651"/>
    </source>
</evidence>
<feature type="transmembrane region" description="Helical" evidence="6">
    <location>
        <begin position="149"/>
        <end position="172"/>
    </location>
</feature>
<feature type="domain" description="Major facilitator superfamily (MFS) profile" evidence="7">
    <location>
        <begin position="24"/>
        <end position="412"/>
    </location>
</feature>
<dbReference type="PANTHER" id="PTHR23531:SF1">
    <property type="entry name" value="QUINOLENE RESISTANCE PROTEIN NORA"/>
    <property type="match status" value="1"/>
</dbReference>
<comment type="subcellular location">
    <subcellularLocation>
        <location evidence="1">Cell membrane</location>
        <topology evidence="1">Multi-pass membrane protein</topology>
    </subcellularLocation>
</comment>
<reference evidence="8 9" key="1">
    <citation type="submission" date="2020-07" db="EMBL/GenBank/DDBJ databases">
        <title>Alkalicella. sp. LB2 genome.</title>
        <authorList>
            <person name="Postec A."/>
            <person name="Quemeneur M."/>
        </authorList>
    </citation>
    <scope>NUCLEOTIDE SEQUENCE [LARGE SCALE GENOMIC DNA]</scope>
    <source>
        <strain evidence="8 9">LB2</strain>
    </source>
</reference>
<dbReference type="InterPro" id="IPR011701">
    <property type="entry name" value="MFS"/>
</dbReference>
<gene>
    <name evidence="8" type="ORF">HYG86_11865</name>
</gene>
<feature type="transmembrane region" description="Helical" evidence="6">
    <location>
        <begin position="58"/>
        <end position="78"/>
    </location>
</feature>
<feature type="transmembrane region" description="Helical" evidence="6">
    <location>
        <begin position="25"/>
        <end position="46"/>
    </location>
</feature>
<evidence type="ECO:0000256" key="4">
    <source>
        <dbReference type="ARBA" id="ARBA00022989"/>
    </source>
</evidence>
<dbReference type="GO" id="GO:0022857">
    <property type="term" value="F:transmembrane transporter activity"/>
    <property type="evidence" value="ECO:0007669"/>
    <property type="project" value="InterPro"/>
</dbReference>
<dbReference type="Proteomes" id="UP000516160">
    <property type="component" value="Chromosome"/>
</dbReference>
<dbReference type="Pfam" id="PF07690">
    <property type="entry name" value="MFS_1"/>
    <property type="match status" value="1"/>
</dbReference>
<feature type="transmembrane region" description="Helical" evidence="6">
    <location>
        <begin position="242"/>
        <end position="263"/>
    </location>
</feature>
<keyword evidence="4 6" id="KW-1133">Transmembrane helix</keyword>